<feature type="compositionally biased region" description="Low complexity" evidence="2">
    <location>
        <begin position="1151"/>
        <end position="1168"/>
    </location>
</feature>
<comment type="caution">
    <text evidence="4">The sequence shown here is derived from an EMBL/GenBank/DDBJ whole genome shotgun (WGS) entry which is preliminary data.</text>
</comment>
<evidence type="ECO:0000313" key="5">
    <source>
        <dbReference type="Proteomes" id="UP000242146"/>
    </source>
</evidence>
<reference evidence="4 5" key="1">
    <citation type="submission" date="2016-07" db="EMBL/GenBank/DDBJ databases">
        <title>Pervasive Adenine N6-methylation of Active Genes in Fungi.</title>
        <authorList>
            <consortium name="DOE Joint Genome Institute"/>
            <person name="Mondo S.J."/>
            <person name="Dannebaum R.O."/>
            <person name="Kuo R.C."/>
            <person name="Labutti K."/>
            <person name="Haridas S."/>
            <person name="Kuo A."/>
            <person name="Salamov A."/>
            <person name="Ahrendt S.R."/>
            <person name="Lipzen A."/>
            <person name="Sullivan W."/>
            <person name="Andreopoulos W.B."/>
            <person name="Clum A."/>
            <person name="Lindquist E."/>
            <person name="Daum C."/>
            <person name="Ramamoorthy G.K."/>
            <person name="Gryganskyi A."/>
            <person name="Culley D."/>
            <person name="Magnuson J.K."/>
            <person name="James T.Y."/>
            <person name="O'Malley M.A."/>
            <person name="Stajich J.E."/>
            <person name="Spatafora J.W."/>
            <person name="Visel A."/>
            <person name="Grigoriev I.V."/>
        </authorList>
    </citation>
    <scope>NUCLEOTIDE SEQUENCE [LARGE SCALE GENOMIC DNA]</scope>
    <source>
        <strain evidence="4 5">NRRL 3301</strain>
    </source>
</reference>
<dbReference type="PANTHER" id="PTHR24111">
    <property type="entry name" value="LEUCINE-RICH REPEAT-CONTAINING PROTEIN 34"/>
    <property type="match status" value="1"/>
</dbReference>
<keyword evidence="5" id="KW-1185">Reference proteome</keyword>
<dbReference type="STRING" id="101127.A0A1X2GEP4"/>
<name>A0A1X2GEP4_9FUNG</name>
<dbReference type="PANTHER" id="PTHR24111:SF0">
    <property type="entry name" value="LEUCINE-RICH REPEAT-CONTAINING PROTEIN"/>
    <property type="match status" value="1"/>
</dbReference>
<feature type="region of interest" description="Disordered" evidence="2">
    <location>
        <begin position="995"/>
        <end position="1018"/>
    </location>
</feature>
<dbReference type="PROSITE" id="PS50003">
    <property type="entry name" value="PH_DOMAIN"/>
    <property type="match status" value="1"/>
</dbReference>
<evidence type="ECO:0000256" key="2">
    <source>
        <dbReference type="SAM" id="MobiDB-lite"/>
    </source>
</evidence>
<feature type="compositionally biased region" description="Polar residues" evidence="2">
    <location>
        <begin position="1108"/>
        <end position="1123"/>
    </location>
</feature>
<feature type="region of interest" description="Disordered" evidence="2">
    <location>
        <begin position="1080"/>
        <end position="1262"/>
    </location>
</feature>
<dbReference type="InterPro" id="IPR001849">
    <property type="entry name" value="PH_domain"/>
</dbReference>
<dbReference type="InterPro" id="IPR057334">
    <property type="entry name" value="PH_2nd_LRR"/>
</dbReference>
<feature type="compositionally biased region" description="Low complexity" evidence="2">
    <location>
        <begin position="1124"/>
        <end position="1135"/>
    </location>
</feature>
<feature type="compositionally biased region" description="Basic and acidic residues" evidence="2">
    <location>
        <begin position="1080"/>
        <end position="1089"/>
    </location>
</feature>
<dbReference type="Gene3D" id="3.80.10.10">
    <property type="entry name" value="Ribonuclease Inhibitor"/>
    <property type="match status" value="1"/>
</dbReference>
<dbReference type="InterPro" id="IPR032675">
    <property type="entry name" value="LRR_dom_sf"/>
</dbReference>
<evidence type="ECO:0000259" key="3">
    <source>
        <dbReference type="PROSITE" id="PS50003"/>
    </source>
</evidence>
<feature type="compositionally biased region" description="Basic and acidic residues" evidence="2">
    <location>
        <begin position="1245"/>
        <end position="1262"/>
    </location>
</feature>
<feature type="domain" description="PH" evidence="3">
    <location>
        <begin position="79"/>
        <end position="198"/>
    </location>
</feature>
<dbReference type="Proteomes" id="UP000242146">
    <property type="component" value="Unassembled WGS sequence"/>
</dbReference>
<feature type="compositionally biased region" description="Polar residues" evidence="2">
    <location>
        <begin position="1221"/>
        <end position="1242"/>
    </location>
</feature>
<organism evidence="4 5">
    <name type="scientific">Hesseltinella vesiculosa</name>
    <dbReference type="NCBI Taxonomy" id="101127"/>
    <lineage>
        <taxon>Eukaryota</taxon>
        <taxon>Fungi</taxon>
        <taxon>Fungi incertae sedis</taxon>
        <taxon>Mucoromycota</taxon>
        <taxon>Mucoromycotina</taxon>
        <taxon>Mucoromycetes</taxon>
        <taxon>Mucorales</taxon>
        <taxon>Cunninghamellaceae</taxon>
        <taxon>Hesseltinella</taxon>
    </lineage>
</organism>
<proteinExistence type="predicted"/>
<feature type="region of interest" description="Disordered" evidence="2">
    <location>
        <begin position="1"/>
        <end position="47"/>
    </location>
</feature>
<accession>A0A1X2GEP4</accession>
<dbReference type="Gene3D" id="2.30.29.30">
    <property type="entry name" value="Pleckstrin-homology domain (PH domain)/Phosphotyrosine-binding domain (PTB)"/>
    <property type="match status" value="1"/>
</dbReference>
<gene>
    <name evidence="4" type="ORF">DM01DRAFT_1337000</name>
</gene>
<evidence type="ECO:0000313" key="4">
    <source>
        <dbReference type="EMBL" id="ORX52012.1"/>
    </source>
</evidence>
<dbReference type="SUPFAM" id="SSF52047">
    <property type="entry name" value="RNI-like"/>
    <property type="match status" value="2"/>
</dbReference>
<keyword evidence="1" id="KW-0677">Repeat</keyword>
<dbReference type="SMART" id="SM00233">
    <property type="entry name" value="PH"/>
    <property type="match status" value="1"/>
</dbReference>
<sequence>MIPEGGYEPPHQRSPRLPPTFQPVPMDARSVSTSSGSLPPPMSPTFLEAPETPDHVYPLNEHMKQMQRLTLDASKKLFKVVYTGLVTLKTVTARIPINKQQYLVLTNHHLLQYKSERKARADIDFHAQETHTWPNIPADRIVLTLGSIFAIHHIVSSPHTFRIEHIHPHSQETQALIITCPSLKECQLWVAKLRQAVAAFHITLLDNSTLTDTERFSVRDRLAKHNDTLDQDTMFMQKVIYKEKRVKQAADGRQPQHANVKEVFQPVLLAIGKFSLYLLPPPGSDMDKYWKSLERDRYGLLSIHGIQHQGDDDTFKVLVGQVGHPTRQLVLVSTLCEQIIHHLRQAIHAATAHSSLKTCRLELPKEMATVALQRLTLDVEDPFDLLMHAYCASLNLNRTRIKYQIRGKSADTFVLLPPDPVNDSPVAYSKYELLAILRALQNYPRFHQVVLAGISLKPLETWQQSKDDSWTRCQNEALPTSNLLANELYSLLVSCQPVLQKLDLTDCAIGKDNAVSDGGLIAIGLAVSHGKCCLRSLKLGKNKFKGPDLHALLTAIPTLAPTLVTLDVQEADLDFEQLEMLITRLLQQQPVNLRHLDVSMFTNDKTAPPPKDRQWMLSSNLMNTLLQGGPHRLVSIGLRGHRLRLSPGCLDLSTFRHVDLGYNHFSHDNVNALCRWIQTPTSFAAVEYLSLHGCHLDGHKLRDVLTAITKSGNNRVHLDAGGNPIWREVAHMPRLIHAFMHNEGPRSLALTSIDWEDAVVREFLDAVRDNQTLQSLDLSDMRLDIGHHHDQDGGLSGETTRVLAMVFERNSCLTSLTLSMHSTDLSAKSAKYIAPGVTAALGGLKLNRTLRHMDLTGLGIGDHGATALGDVLGCETALESLLLDNNRITIDGFRALSTAMQSNHRLITLPKPINDIRFQLQDLKNTIDDLTQMEKETQWFIMHSTGSNVKQATTQLLTQQNARQTAELNQREIHTVIQTLMALVERNASELGLWSQPKAQPTPRPYASSVSSLPSRPPTATSLAAVGVPNGNNLPGYAHAKPPQPLSREATKVYAHPPHLAAPSPAMPAEDASFQAYVHGFEDSPDHYDPSNLPPPQDAYPPYEVMSPVTTESDMSFSRRTTFSSVHSQYQQPHQQPHDMAMYFPDGRHPSTSSASRSYSRSGSMSTMNGSYSRGAPPPLPTSSMPIPMDNPGFTDDFGPRSGNYLSSSPASPRPHPSFSQQYASYAQNSYPQSVMSSSQDSWADEDHQVHRKYLPPDDRQR</sequence>
<dbReference type="AlphaFoldDB" id="A0A1X2GEP4"/>
<evidence type="ECO:0000256" key="1">
    <source>
        <dbReference type="ARBA" id="ARBA00022737"/>
    </source>
</evidence>
<protein>
    <recommendedName>
        <fullName evidence="3">PH domain-containing protein</fullName>
    </recommendedName>
</protein>
<dbReference type="Pfam" id="PF25353">
    <property type="entry name" value="PH_2nd_LRR"/>
    <property type="match status" value="1"/>
</dbReference>
<dbReference type="CDD" id="cd00821">
    <property type="entry name" value="PH"/>
    <property type="match status" value="1"/>
</dbReference>
<dbReference type="SMART" id="SM00368">
    <property type="entry name" value="LRR_RI"/>
    <property type="match status" value="4"/>
</dbReference>
<dbReference type="OrthoDB" id="120976at2759"/>
<feature type="compositionally biased region" description="Polar residues" evidence="2">
    <location>
        <begin position="1008"/>
        <end position="1018"/>
    </location>
</feature>
<dbReference type="SUPFAM" id="SSF50729">
    <property type="entry name" value="PH domain-like"/>
    <property type="match status" value="1"/>
</dbReference>
<dbReference type="InterPro" id="IPR052201">
    <property type="entry name" value="LRR-containing_regulator"/>
</dbReference>
<dbReference type="EMBL" id="MCGT01000019">
    <property type="protein sequence ID" value="ORX52012.1"/>
    <property type="molecule type" value="Genomic_DNA"/>
</dbReference>
<dbReference type="InterPro" id="IPR011993">
    <property type="entry name" value="PH-like_dom_sf"/>
</dbReference>